<dbReference type="PANTHER" id="PTHR30535:SF34">
    <property type="entry name" value="MOLYBDATE-BINDING PROTEIN MOLA"/>
    <property type="match status" value="1"/>
</dbReference>
<evidence type="ECO:0000313" key="5">
    <source>
        <dbReference type="Proteomes" id="UP001281731"/>
    </source>
</evidence>
<evidence type="ECO:0000313" key="4">
    <source>
        <dbReference type="EMBL" id="MDY5155535.1"/>
    </source>
</evidence>
<comment type="caution">
    <text evidence="4">The sequence shown here is derived from an EMBL/GenBank/DDBJ whole genome shotgun (WGS) entry which is preliminary data.</text>
</comment>
<feature type="signal peptide" evidence="2">
    <location>
        <begin position="1"/>
        <end position="23"/>
    </location>
</feature>
<protein>
    <submittedName>
        <fullName evidence="4">ABC transporter substrate-binding protein</fullName>
    </submittedName>
</protein>
<dbReference type="InterPro" id="IPR050902">
    <property type="entry name" value="ABC_Transporter_SBP"/>
</dbReference>
<evidence type="ECO:0000256" key="1">
    <source>
        <dbReference type="ARBA" id="ARBA00008814"/>
    </source>
</evidence>
<comment type="similarity">
    <text evidence="1">Belongs to the bacterial solute-binding protein 8 family.</text>
</comment>
<dbReference type="SUPFAM" id="SSF53807">
    <property type="entry name" value="Helical backbone' metal receptor"/>
    <property type="match status" value="1"/>
</dbReference>
<dbReference type="PANTHER" id="PTHR30535">
    <property type="entry name" value="VITAMIN B12-BINDING PROTEIN"/>
    <property type="match status" value="1"/>
</dbReference>
<dbReference type="Pfam" id="PF01497">
    <property type="entry name" value="Peripla_BP_2"/>
    <property type="match status" value="1"/>
</dbReference>
<evidence type="ECO:0000259" key="3">
    <source>
        <dbReference type="PROSITE" id="PS50983"/>
    </source>
</evidence>
<gene>
    <name evidence="4" type="ORF">R6G80_07355</name>
</gene>
<dbReference type="EMBL" id="JAWNGC010000010">
    <property type="protein sequence ID" value="MDY5155535.1"/>
    <property type="molecule type" value="Genomic_DNA"/>
</dbReference>
<dbReference type="Gene3D" id="3.40.50.1980">
    <property type="entry name" value="Nitrogenase molybdenum iron protein domain"/>
    <property type="match status" value="2"/>
</dbReference>
<dbReference type="InterPro" id="IPR002491">
    <property type="entry name" value="ABC_transptr_periplasmic_BD"/>
</dbReference>
<evidence type="ECO:0000256" key="2">
    <source>
        <dbReference type="SAM" id="SignalP"/>
    </source>
</evidence>
<dbReference type="PROSITE" id="PS50983">
    <property type="entry name" value="FE_B12_PBP"/>
    <property type="match status" value="1"/>
</dbReference>
<dbReference type="GO" id="GO:0071281">
    <property type="term" value="P:cellular response to iron ion"/>
    <property type="evidence" value="ECO:0007669"/>
    <property type="project" value="TreeGrafter"/>
</dbReference>
<reference evidence="4" key="1">
    <citation type="submission" date="2023-10" db="EMBL/GenBank/DDBJ databases">
        <title>Whole Genome based description of the genera Actinobaculum and Actinotignum reveals a complex phylogenetic relationship within the species included in the genus Actinotignum.</title>
        <authorList>
            <person name="Jensen C.S."/>
            <person name="Dargis R."/>
            <person name="Kemp M."/>
            <person name="Christensen J.J."/>
        </authorList>
    </citation>
    <scope>NUCLEOTIDE SEQUENCE</scope>
    <source>
        <strain evidence="4">SLA_B511</strain>
    </source>
</reference>
<organism evidence="4 5">
    <name type="scientific">Actinotignum urinale</name>
    <dbReference type="NCBI Taxonomy" id="190146"/>
    <lineage>
        <taxon>Bacteria</taxon>
        <taxon>Bacillati</taxon>
        <taxon>Actinomycetota</taxon>
        <taxon>Actinomycetes</taxon>
        <taxon>Actinomycetales</taxon>
        <taxon>Actinomycetaceae</taxon>
        <taxon>Actinotignum</taxon>
    </lineage>
</organism>
<dbReference type="AlphaFoldDB" id="A0AAW9HZ29"/>
<dbReference type="PROSITE" id="PS51257">
    <property type="entry name" value="PROKAR_LIPOPROTEIN"/>
    <property type="match status" value="1"/>
</dbReference>
<keyword evidence="2" id="KW-0732">Signal</keyword>
<feature type="domain" description="Fe/B12 periplasmic-binding" evidence="3">
    <location>
        <begin position="57"/>
        <end position="328"/>
    </location>
</feature>
<name>A0AAW9HZ29_9ACTO</name>
<sequence>MKHLRNIAAVTATVALSIFGLSACSGTTGESAKSDSGKSVTVENCKQKLTFTKAPERVVLLKPAAITTLDKLGVLDKVVAKAGKYPTDLYSPELAKKVAAIPTITDKLDPSGHLDISKEMVIAKNPDLVLGFQKTVNAETMAGTGVNIAEEPALCGALTGDATWDDVYNQVTFYGKVFHKEKEAEAYIKELKKELEGIKIPSVKDKKVAILYPSIGGGPMYAYGRGSMASPLVEKAGLKNVYDDQKKRVFEVTGEDLVNRNPDIIIAAYLQGSPEEIAAEIKKLPGSESVNAVRNGKILTLEFPYVEPPTPMAVDGLKKIITYLESIK</sequence>
<dbReference type="RefSeq" id="WP_102165756.1">
    <property type="nucleotide sequence ID" value="NZ_CP126967.1"/>
</dbReference>
<proteinExistence type="inferred from homology"/>
<dbReference type="Proteomes" id="UP001281731">
    <property type="component" value="Unassembled WGS sequence"/>
</dbReference>
<accession>A0AAW9HZ29</accession>
<feature type="chain" id="PRO_5043353647" evidence="2">
    <location>
        <begin position="24"/>
        <end position="328"/>
    </location>
</feature>